<evidence type="ECO:0000313" key="1">
    <source>
        <dbReference type="EMBL" id="MDA0185447.1"/>
    </source>
</evidence>
<organism evidence="1 2">
    <name type="scientific">Solirubrobacter phytolaccae</name>
    <dbReference type="NCBI Taxonomy" id="1404360"/>
    <lineage>
        <taxon>Bacteria</taxon>
        <taxon>Bacillati</taxon>
        <taxon>Actinomycetota</taxon>
        <taxon>Thermoleophilia</taxon>
        <taxon>Solirubrobacterales</taxon>
        <taxon>Solirubrobacteraceae</taxon>
        <taxon>Solirubrobacter</taxon>
    </lineage>
</organism>
<dbReference type="AlphaFoldDB" id="A0A9X3SJN5"/>
<evidence type="ECO:0000313" key="2">
    <source>
        <dbReference type="Proteomes" id="UP001147653"/>
    </source>
</evidence>
<keyword evidence="2" id="KW-1185">Reference proteome</keyword>
<name>A0A9X3SJN5_9ACTN</name>
<accession>A0A9X3SJN5</accession>
<gene>
    <name evidence="1" type="ORF">OJ997_34390</name>
</gene>
<proteinExistence type="predicted"/>
<comment type="caution">
    <text evidence="1">The sequence shown here is derived from an EMBL/GenBank/DDBJ whole genome shotgun (WGS) entry which is preliminary data.</text>
</comment>
<sequence>MSHPDPRDMRAYMAWLLRGQAHVGQRCAEAFAQHARGHVDAVDVTPRVDD</sequence>
<dbReference type="RefSeq" id="WP_270029953.1">
    <property type="nucleotide sequence ID" value="NZ_JAPDDP010000114.1"/>
</dbReference>
<reference evidence="1" key="1">
    <citation type="submission" date="2022-10" db="EMBL/GenBank/DDBJ databases">
        <title>The WGS of Solirubrobacter phytolaccae KCTC 29190.</title>
        <authorList>
            <person name="Jiang Z."/>
        </authorList>
    </citation>
    <scope>NUCLEOTIDE SEQUENCE</scope>
    <source>
        <strain evidence="1">KCTC 29190</strain>
    </source>
</reference>
<protein>
    <submittedName>
        <fullName evidence="1">Uncharacterized protein</fullName>
    </submittedName>
</protein>
<dbReference type="EMBL" id="JAPDDP010000114">
    <property type="protein sequence ID" value="MDA0185447.1"/>
    <property type="molecule type" value="Genomic_DNA"/>
</dbReference>
<dbReference type="Proteomes" id="UP001147653">
    <property type="component" value="Unassembled WGS sequence"/>
</dbReference>